<dbReference type="Proteomes" id="UP001054821">
    <property type="component" value="Chromosome 4"/>
</dbReference>
<evidence type="ECO:0000313" key="2">
    <source>
        <dbReference type="EMBL" id="KAI5332292.1"/>
    </source>
</evidence>
<feature type="region of interest" description="Disordered" evidence="1">
    <location>
        <begin position="1"/>
        <end position="22"/>
    </location>
</feature>
<proteinExistence type="predicted"/>
<sequence length="196" mass="21548">MSESSDRENHDPLAFVRDDTKSEEPIPYVCSKDESAQSEHLVEGIIESRIVVHKGGAVGPENFREKLWPATLGFVELGLQGLLHNFVHGFNLAIGLRMGWGGEAKTDFEAGHQCRVRAISILGELPYEPVSVRPSDCRRCLYEFPEGHKYLPLESDTGGWGHPYGAVINGADEWGLCAGLVQELDVDVATYALLQG</sequence>
<evidence type="ECO:0000256" key="1">
    <source>
        <dbReference type="SAM" id="MobiDB-lite"/>
    </source>
</evidence>
<organism evidence="2 3">
    <name type="scientific">Prunus dulcis</name>
    <name type="common">Almond</name>
    <name type="synonym">Amygdalus dulcis</name>
    <dbReference type="NCBI Taxonomy" id="3755"/>
    <lineage>
        <taxon>Eukaryota</taxon>
        <taxon>Viridiplantae</taxon>
        <taxon>Streptophyta</taxon>
        <taxon>Embryophyta</taxon>
        <taxon>Tracheophyta</taxon>
        <taxon>Spermatophyta</taxon>
        <taxon>Magnoliopsida</taxon>
        <taxon>eudicotyledons</taxon>
        <taxon>Gunneridae</taxon>
        <taxon>Pentapetalae</taxon>
        <taxon>rosids</taxon>
        <taxon>fabids</taxon>
        <taxon>Rosales</taxon>
        <taxon>Rosaceae</taxon>
        <taxon>Amygdaloideae</taxon>
        <taxon>Amygdaleae</taxon>
        <taxon>Prunus</taxon>
    </lineage>
</organism>
<evidence type="ECO:0000313" key="3">
    <source>
        <dbReference type="Proteomes" id="UP001054821"/>
    </source>
</evidence>
<dbReference type="AlphaFoldDB" id="A0AAD4VXW7"/>
<keyword evidence="3" id="KW-1185">Reference proteome</keyword>
<reference evidence="2 3" key="1">
    <citation type="journal article" date="2022" name="G3 (Bethesda)">
        <title>Whole-genome sequence and methylome profiling of the almond [Prunus dulcis (Mill.) D.A. Webb] cultivar 'Nonpareil'.</title>
        <authorList>
            <person name="D'Amico-Willman K.M."/>
            <person name="Ouma W.Z."/>
            <person name="Meulia T."/>
            <person name="Sideli G.M."/>
            <person name="Gradziel T.M."/>
            <person name="Fresnedo-Ramirez J."/>
        </authorList>
    </citation>
    <scope>NUCLEOTIDE SEQUENCE [LARGE SCALE GENOMIC DNA]</scope>
    <source>
        <strain evidence="2">Clone GOH B32 T37-40</strain>
    </source>
</reference>
<dbReference type="EMBL" id="JAJFAZ020000004">
    <property type="protein sequence ID" value="KAI5332292.1"/>
    <property type="molecule type" value="Genomic_DNA"/>
</dbReference>
<gene>
    <name evidence="2" type="ORF">L3X38_022421</name>
</gene>
<comment type="caution">
    <text evidence="2">The sequence shown here is derived from an EMBL/GenBank/DDBJ whole genome shotgun (WGS) entry which is preliminary data.</text>
</comment>
<accession>A0AAD4VXW7</accession>
<protein>
    <submittedName>
        <fullName evidence="2">Uncharacterized protein</fullName>
    </submittedName>
</protein>
<name>A0AAD4VXW7_PRUDU</name>